<dbReference type="InterPro" id="IPR045863">
    <property type="entry name" value="CorA_TM1_TM2"/>
</dbReference>
<feature type="transmembrane region" description="Helical" evidence="7">
    <location>
        <begin position="562"/>
        <end position="584"/>
    </location>
</feature>
<dbReference type="EMBL" id="JAOQAZ010000029">
    <property type="protein sequence ID" value="KAJ4251070.1"/>
    <property type="molecule type" value="Genomic_DNA"/>
</dbReference>
<dbReference type="PANTHER" id="PTHR47685">
    <property type="entry name" value="MAGNESIUM TRANSPORT PROTEIN CORA"/>
    <property type="match status" value="1"/>
</dbReference>
<accession>A0A9W8VAF1</accession>
<evidence type="ECO:0000256" key="1">
    <source>
        <dbReference type="ARBA" id="ARBA00004141"/>
    </source>
</evidence>
<dbReference type="InterPro" id="IPR002523">
    <property type="entry name" value="MgTranspt_CorA/ZnTranspt_ZntB"/>
</dbReference>
<proteinExistence type="predicted"/>
<keyword evidence="3 7" id="KW-1133">Transmembrane helix</keyword>
<feature type="transmembrane region" description="Helical" evidence="7">
    <location>
        <begin position="596"/>
        <end position="617"/>
    </location>
</feature>
<dbReference type="GO" id="GO:0046873">
    <property type="term" value="F:metal ion transmembrane transporter activity"/>
    <property type="evidence" value="ECO:0007669"/>
    <property type="project" value="InterPro"/>
</dbReference>
<dbReference type="InterPro" id="IPR050829">
    <property type="entry name" value="CorA_MIT"/>
</dbReference>
<evidence type="ECO:0000256" key="6">
    <source>
        <dbReference type="SAM" id="MobiDB-lite"/>
    </source>
</evidence>
<dbReference type="PANTHER" id="PTHR47685:SF1">
    <property type="entry name" value="MAGNESIUM TRANSPORT PROTEIN CORA"/>
    <property type="match status" value="1"/>
</dbReference>
<evidence type="ECO:0000313" key="8">
    <source>
        <dbReference type="EMBL" id="KAJ4251070.1"/>
    </source>
</evidence>
<protein>
    <submittedName>
        <fullName evidence="8">Uncharacterized protein</fullName>
    </submittedName>
</protein>
<evidence type="ECO:0000313" key="9">
    <source>
        <dbReference type="Proteomes" id="UP001152049"/>
    </source>
</evidence>
<feature type="compositionally biased region" description="Basic and acidic residues" evidence="6">
    <location>
        <begin position="86"/>
        <end position="98"/>
    </location>
</feature>
<dbReference type="Gene3D" id="1.20.58.340">
    <property type="entry name" value="Magnesium transport protein CorA, transmembrane region"/>
    <property type="match status" value="1"/>
</dbReference>
<feature type="region of interest" description="Disordered" evidence="6">
    <location>
        <begin position="126"/>
        <end position="147"/>
    </location>
</feature>
<dbReference type="OrthoDB" id="5430750at2759"/>
<keyword evidence="2 7" id="KW-0812">Transmembrane</keyword>
<organism evidence="8 9">
    <name type="scientific">Fusarium torreyae</name>
    <dbReference type="NCBI Taxonomy" id="1237075"/>
    <lineage>
        <taxon>Eukaryota</taxon>
        <taxon>Fungi</taxon>
        <taxon>Dikarya</taxon>
        <taxon>Ascomycota</taxon>
        <taxon>Pezizomycotina</taxon>
        <taxon>Sordariomycetes</taxon>
        <taxon>Hypocreomycetidae</taxon>
        <taxon>Hypocreales</taxon>
        <taxon>Nectriaceae</taxon>
        <taxon>Fusarium</taxon>
    </lineage>
</organism>
<dbReference type="GO" id="GO:0016020">
    <property type="term" value="C:membrane"/>
    <property type="evidence" value="ECO:0007669"/>
    <property type="project" value="UniProtKB-SubCell"/>
</dbReference>
<dbReference type="Pfam" id="PF01544">
    <property type="entry name" value="CorA"/>
    <property type="match status" value="1"/>
</dbReference>
<comment type="subcellular location">
    <subcellularLocation>
        <location evidence="1">Membrane</location>
        <topology evidence="1">Multi-pass membrane protein</topology>
    </subcellularLocation>
</comment>
<dbReference type="SUPFAM" id="SSF144083">
    <property type="entry name" value="Magnesium transport protein CorA, transmembrane region"/>
    <property type="match status" value="1"/>
</dbReference>
<keyword evidence="4 7" id="KW-0472">Membrane</keyword>
<feature type="compositionally biased region" description="Basic and acidic residues" evidence="6">
    <location>
        <begin position="15"/>
        <end position="25"/>
    </location>
</feature>
<name>A0A9W8VAF1_9HYPO</name>
<reference evidence="8" key="1">
    <citation type="submission" date="2022-09" db="EMBL/GenBank/DDBJ databases">
        <title>Fusarium specimens isolated from Avocado Roots.</title>
        <authorList>
            <person name="Stajich J."/>
            <person name="Roper C."/>
            <person name="Heimlech-Rivalta G."/>
        </authorList>
    </citation>
    <scope>NUCLEOTIDE SEQUENCE</scope>
    <source>
        <strain evidence="8">CF00136</strain>
    </source>
</reference>
<feature type="coiled-coil region" evidence="5">
    <location>
        <begin position="517"/>
        <end position="544"/>
    </location>
</feature>
<evidence type="ECO:0000256" key="2">
    <source>
        <dbReference type="ARBA" id="ARBA00022692"/>
    </source>
</evidence>
<gene>
    <name evidence="8" type="ORF">NW762_011721</name>
</gene>
<evidence type="ECO:0000256" key="4">
    <source>
        <dbReference type="ARBA" id="ARBA00023136"/>
    </source>
</evidence>
<feature type="region of interest" description="Disordered" evidence="6">
    <location>
        <begin position="15"/>
        <end position="98"/>
    </location>
</feature>
<comment type="caution">
    <text evidence="8">The sequence shown here is derived from an EMBL/GenBank/DDBJ whole genome shotgun (WGS) entry which is preliminary data.</text>
</comment>
<sequence length="701" mass="79957">MEDLLFRHEYLERKARNEEVDKDKSPGTSSIKESIASKELYDGESVDHQSPPSCISIEILKDSAQASVVSERQGHAAGEENVSEDNDGKGPSDVRDEWTKRVQVEDVEDDDTIFYATYARRPAIEAAPDSEAESINQTAHETRDSTEAYHGHETIVERLVEVSQELFWDFVPKQGSVPVHHVSKRFWGALDGILRQIAWSVVVTKKPTQWKIRESMRTTNKPGHSDSLTFSDCEACSTGATYQHCDAALEHLHSHHIHCPRTHIVGRPYDDPCFVWLEVSKQGKNEQKPTSLEDIELFLARLVEIRKTTHDLHCLVATAPHEERTTSAKLSLPMNLVYAFEEIINLFIMQGKQCSIITRVGNSQKHSEKITRMKERTEKAFLNIGDLLEASYADIILLSTKPRNLDILGLDHIGPEFIVGALVLSLQNRHLSRGEGTELLQVYRQYILKLRYQVSRRPQRRLFLEIDGLFEELEALFNLTNSQKKVLEDYRTLLAPASLRITTQLREKLFGIESQYIERQIKTLQDRINEIHQLRQQTASLRERVRQMIEILEEGHGRAIRVFTVVTLFFLPLSFTSSFFGMNTTDIRDIGYDQRVFWTVSIPVTAGILALAFIYAYKGDEIEDYITLAINSRKAKRAVQPKDEGHPARAETWFSMTSGVEEHSHDGHLDNGLNGWSRVGQRLRRKQGVAVSGETTRSMEV</sequence>
<dbReference type="Proteomes" id="UP001152049">
    <property type="component" value="Unassembled WGS sequence"/>
</dbReference>
<keyword evidence="5" id="KW-0175">Coiled coil</keyword>
<evidence type="ECO:0000256" key="5">
    <source>
        <dbReference type="SAM" id="Coils"/>
    </source>
</evidence>
<evidence type="ECO:0000256" key="3">
    <source>
        <dbReference type="ARBA" id="ARBA00022989"/>
    </source>
</evidence>
<feature type="compositionally biased region" description="Basic and acidic residues" evidence="6">
    <location>
        <begin position="35"/>
        <end position="47"/>
    </location>
</feature>
<evidence type="ECO:0000256" key="7">
    <source>
        <dbReference type="SAM" id="Phobius"/>
    </source>
</evidence>
<keyword evidence="9" id="KW-1185">Reference proteome</keyword>
<dbReference type="AlphaFoldDB" id="A0A9W8VAF1"/>